<comment type="cofactor">
    <cofactor evidence="1">
        <name>FAD</name>
        <dbReference type="ChEBI" id="CHEBI:57692"/>
    </cofactor>
</comment>
<feature type="compositionally biased region" description="Low complexity" evidence="6">
    <location>
        <begin position="472"/>
        <end position="482"/>
    </location>
</feature>
<evidence type="ECO:0000313" key="9">
    <source>
        <dbReference type="EMBL" id="SFE37811.1"/>
    </source>
</evidence>
<dbReference type="STRING" id="35752.SAMN05421541_101451"/>
<dbReference type="Proteomes" id="UP000199645">
    <property type="component" value="Unassembled WGS sequence"/>
</dbReference>
<proteinExistence type="inferred from homology"/>
<feature type="compositionally biased region" description="Low complexity" evidence="6">
    <location>
        <begin position="501"/>
        <end position="511"/>
    </location>
</feature>
<feature type="domain" description="Acyl-CoA dehydrogenase/oxidase C-terminal" evidence="7">
    <location>
        <begin position="354"/>
        <end position="416"/>
    </location>
</feature>
<dbReference type="InterPro" id="IPR036250">
    <property type="entry name" value="AcylCo_DH-like_C"/>
</dbReference>
<evidence type="ECO:0000259" key="7">
    <source>
        <dbReference type="Pfam" id="PF00441"/>
    </source>
</evidence>
<gene>
    <name evidence="9" type="ORF">SAMN05421541_101451</name>
</gene>
<evidence type="ECO:0000256" key="1">
    <source>
        <dbReference type="ARBA" id="ARBA00001974"/>
    </source>
</evidence>
<dbReference type="PANTHER" id="PTHR43884">
    <property type="entry name" value="ACYL-COA DEHYDROGENASE"/>
    <property type="match status" value="1"/>
</dbReference>
<feature type="region of interest" description="Disordered" evidence="6">
    <location>
        <begin position="445"/>
        <end position="526"/>
    </location>
</feature>
<dbReference type="GO" id="GO:0050660">
    <property type="term" value="F:flavin adenine dinucleotide binding"/>
    <property type="evidence" value="ECO:0007669"/>
    <property type="project" value="InterPro"/>
</dbReference>
<dbReference type="EMBL" id="FONV01000001">
    <property type="protein sequence ID" value="SFE37811.1"/>
    <property type="molecule type" value="Genomic_DNA"/>
</dbReference>
<feature type="compositionally biased region" description="Low complexity" evidence="6">
    <location>
        <begin position="261"/>
        <end position="292"/>
    </location>
</feature>
<dbReference type="AlphaFoldDB" id="A0A1I2A1L8"/>
<dbReference type="GO" id="GO:0003995">
    <property type="term" value="F:acyl-CoA dehydrogenase activity"/>
    <property type="evidence" value="ECO:0007669"/>
    <property type="project" value="TreeGrafter"/>
</dbReference>
<organism evidence="9 10">
    <name type="scientific">Actinoplanes philippinensis</name>
    <dbReference type="NCBI Taxonomy" id="35752"/>
    <lineage>
        <taxon>Bacteria</taxon>
        <taxon>Bacillati</taxon>
        <taxon>Actinomycetota</taxon>
        <taxon>Actinomycetes</taxon>
        <taxon>Micromonosporales</taxon>
        <taxon>Micromonosporaceae</taxon>
        <taxon>Actinoplanes</taxon>
    </lineage>
</organism>
<name>A0A1I2A1L8_9ACTN</name>
<sequence>MRLTPSAEQRRFTEVLDTLLTRADVPAVASARAAGDPGPLRRLWSSLSDAGVTGLLVPERFGGLDAGVDDLAVVCETLGRHAVPGPVAESIAAAPTLLVSGRRLPELADGRIIASVAAPPSLPLAADGDVADLLLLTDNQVVRLASPGPARDSLDPSRRLVEALPGEIAEETAPIARALDLGTLACAAQLLGAGEALLSMTVEHARTRTQFGHPIGSFQAIRHRLADVAVALSFARPLLYAAAVALTAPDPAEPTPPVAPTPSRSSTPGPATTSGRAPASAGPATTPGIAPAFPSATPGIAPAFPSATADFAHALRTPATASRSADSPWERAGTVPGFSGGTTQWSTSVPTSAARDVSAAKVACGEAALLAARTALQVHGAIGYTREHDLGRYLTRVRALHLSWGTADWHRRRILTELTAAAPAAPAPVRPTTPKLAHRATAEHTELTAATPHTPEPTQPTTPKLAHRATAEHTGPTAATPHTPEPTQPTTPKLAHRATAEHTGPTAATPHTPEPTQPTTPKLAHRATAERAGLVGTGPGAAAGTAVHERCGCQRCVSVAATPVTATRTSGPVGNAGGTAGDHGPQPGGRVSARHREDAAGLPRDGDRSAGAGVGRTEKEGLDLDG</sequence>
<dbReference type="InterPro" id="IPR037069">
    <property type="entry name" value="AcylCoA_DH/ox_N_sf"/>
</dbReference>
<dbReference type="SUPFAM" id="SSF56645">
    <property type="entry name" value="Acyl-CoA dehydrogenase NM domain-like"/>
    <property type="match status" value="1"/>
</dbReference>
<keyword evidence="4" id="KW-0274">FAD</keyword>
<keyword evidence="10" id="KW-1185">Reference proteome</keyword>
<feature type="region of interest" description="Disordered" evidence="6">
    <location>
        <begin position="319"/>
        <end position="347"/>
    </location>
</feature>
<feature type="compositionally biased region" description="Pro residues" evidence="6">
    <location>
        <begin position="251"/>
        <end position="260"/>
    </location>
</feature>
<evidence type="ECO:0000256" key="3">
    <source>
        <dbReference type="ARBA" id="ARBA00022630"/>
    </source>
</evidence>
<evidence type="ECO:0000313" key="10">
    <source>
        <dbReference type="Proteomes" id="UP000199645"/>
    </source>
</evidence>
<dbReference type="Gene3D" id="1.10.540.10">
    <property type="entry name" value="Acyl-CoA dehydrogenase/oxidase, N-terminal domain"/>
    <property type="match status" value="1"/>
</dbReference>
<dbReference type="InterPro" id="IPR013786">
    <property type="entry name" value="AcylCoA_DH/ox_N"/>
</dbReference>
<dbReference type="PANTHER" id="PTHR43884:SF20">
    <property type="entry name" value="ACYL-COA DEHYDROGENASE FADE28"/>
    <property type="match status" value="1"/>
</dbReference>
<feature type="domain" description="Acyl-CoA dehydrogenase/oxidase N-terminal" evidence="8">
    <location>
        <begin position="7"/>
        <end position="88"/>
    </location>
</feature>
<evidence type="ECO:0000256" key="4">
    <source>
        <dbReference type="ARBA" id="ARBA00022827"/>
    </source>
</evidence>
<evidence type="ECO:0000256" key="6">
    <source>
        <dbReference type="SAM" id="MobiDB-lite"/>
    </source>
</evidence>
<feature type="region of interest" description="Disordered" evidence="6">
    <location>
        <begin position="250"/>
        <end position="297"/>
    </location>
</feature>
<comment type="similarity">
    <text evidence="2">Belongs to the acyl-CoA dehydrogenase family.</text>
</comment>
<feature type="region of interest" description="Disordered" evidence="6">
    <location>
        <begin position="566"/>
        <end position="626"/>
    </location>
</feature>
<evidence type="ECO:0000256" key="5">
    <source>
        <dbReference type="ARBA" id="ARBA00023002"/>
    </source>
</evidence>
<feature type="compositionally biased region" description="Basic and acidic residues" evidence="6">
    <location>
        <begin position="616"/>
        <end position="626"/>
    </location>
</feature>
<keyword evidence="5" id="KW-0560">Oxidoreductase</keyword>
<dbReference type="InterPro" id="IPR009100">
    <property type="entry name" value="AcylCoA_DH/oxidase_NM_dom_sf"/>
</dbReference>
<dbReference type="Pfam" id="PF02771">
    <property type="entry name" value="Acyl-CoA_dh_N"/>
    <property type="match status" value="1"/>
</dbReference>
<dbReference type="Gene3D" id="1.20.140.10">
    <property type="entry name" value="Butyryl-CoA Dehydrogenase, subunit A, domain 3"/>
    <property type="match status" value="2"/>
</dbReference>
<dbReference type="Pfam" id="PF00441">
    <property type="entry name" value="Acyl-CoA_dh_1"/>
    <property type="match status" value="2"/>
</dbReference>
<evidence type="ECO:0000256" key="2">
    <source>
        <dbReference type="ARBA" id="ARBA00009347"/>
    </source>
</evidence>
<feature type="domain" description="Acyl-CoA dehydrogenase/oxidase C-terminal" evidence="7">
    <location>
        <begin position="177"/>
        <end position="252"/>
    </location>
</feature>
<dbReference type="InterPro" id="IPR009075">
    <property type="entry name" value="AcylCo_DH/oxidase_C"/>
</dbReference>
<keyword evidence="3" id="KW-0285">Flavoprotein</keyword>
<dbReference type="SUPFAM" id="SSF47203">
    <property type="entry name" value="Acyl-CoA dehydrogenase C-terminal domain-like"/>
    <property type="match status" value="2"/>
</dbReference>
<accession>A0A1I2A1L8</accession>
<protein>
    <submittedName>
        <fullName evidence="9">Acyl-CoA dehydrogenase, N-terminal domain</fullName>
    </submittedName>
</protein>
<reference evidence="9 10" key="1">
    <citation type="submission" date="2016-10" db="EMBL/GenBank/DDBJ databases">
        <authorList>
            <person name="de Groot N.N."/>
        </authorList>
    </citation>
    <scope>NUCLEOTIDE SEQUENCE [LARGE SCALE GENOMIC DNA]</scope>
    <source>
        <strain evidence="9 10">DSM 43019</strain>
    </source>
</reference>
<evidence type="ECO:0000259" key="8">
    <source>
        <dbReference type="Pfam" id="PF02771"/>
    </source>
</evidence>
<feature type="compositionally biased region" description="Basic and acidic residues" evidence="6">
    <location>
        <begin position="594"/>
        <end position="608"/>
    </location>
</feature>